<protein>
    <recommendedName>
        <fullName evidence="4">Envelope protein</fullName>
    </recommendedName>
</protein>
<sequence length="491" mass="55085">MMLMPLVLVNARITDFSHAKYIPVLDGDVLVFEQRDLLKHSINLSEYAIMIDETQKLSESFPQSHMRKLLEVATDHLRTLLSVLNVHHRIARSLDFLGTALKVVAGTPDASDFLKIKITEAQLVESNSRQIIINSETQKQIDRLTDTINKIIKARKNDLVDTPHLFEALLARNRMLSTEIQNLILTITLAKSNIVNPTILDHADLKSLVEQDTPIVIEASKIRVLQSANIIHILIAYPRVKFRCKKVAVYPVSHQHILLRLDDNTLAECKDDTFAVTGCIETTHHTFCERTRRKSYARSLHAGNSAQCHTQPSHLQAITLVDDGVVIINEATAHVSTDGGPEILIEGTYLVTFEQTATINGTEFVNIRKALSKQPGIVRSPLVNIIGHDPVLSIPLLHRMNSENLRSIQNFKEEVESAGSPRVWFAAGVILNVGLMGSFLLYLALRRRRASEEMQRSIDKYSLTEDGQRPEGGIVNNPSTPMYNMIWGISR</sequence>
<feature type="transmembrane region" description="Helical" evidence="1">
    <location>
        <begin position="423"/>
        <end position="445"/>
    </location>
</feature>
<evidence type="ECO:0000313" key="2">
    <source>
        <dbReference type="EMBL" id="KQS71079.1"/>
    </source>
</evidence>
<dbReference type="Proteomes" id="UP000008711">
    <property type="component" value="Unassembled WGS sequence"/>
</dbReference>
<dbReference type="EMBL" id="CH954177">
    <property type="protein sequence ID" value="KQS71079.1"/>
    <property type="molecule type" value="Genomic_DNA"/>
</dbReference>
<keyword evidence="1" id="KW-0812">Transmembrane</keyword>
<keyword evidence="1" id="KW-1133">Transmembrane helix</keyword>
<name>A0A0Q5WC11_DROER</name>
<organism evidence="2 3">
    <name type="scientific">Drosophila erecta</name>
    <name type="common">Fruit fly</name>
    <dbReference type="NCBI Taxonomy" id="7220"/>
    <lineage>
        <taxon>Eukaryota</taxon>
        <taxon>Metazoa</taxon>
        <taxon>Ecdysozoa</taxon>
        <taxon>Arthropoda</taxon>
        <taxon>Hexapoda</taxon>
        <taxon>Insecta</taxon>
        <taxon>Pterygota</taxon>
        <taxon>Neoptera</taxon>
        <taxon>Endopterygota</taxon>
        <taxon>Diptera</taxon>
        <taxon>Brachycera</taxon>
        <taxon>Muscomorpha</taxon>
        <taxon>Ephydroidea</taxon>
        <taxon>Drosophilidae</taxon>
        <taxon>Drosophila</taxon>
        <taxon>Sophophora</taxon>
    </lineage>
</organism>
<reference evidence="2 3" key="2">
    <citation type="journal article" date="2008" name="Bioinformatics">
        <title>Assembly reconciliation.</title>
        <authorList>
            <person name="Zimin A.V."/>
            <person name="Smith D.R."/>
            <person name="Sutton G."/>
            <person name="Yorke J.A."/>
        </authorList>
    </citation>
    <scope>NUCLEOTIDE SEQUENCE [LARGE SCALE GENOMIC DNA]</scope>
    <source>
        <strain evidence="2 3">TSC#14021-0224.01</strain>
    </source>
</reference>
<proteinExistence type="predicted"/>
<dbReference type="InterPro" id="IPR009882">
    <property type="entry name" value="Gypsy"/>
</dbReference>
<evidence type="ECO:0000256" key="1">
    <source>
        <dbReference type="SAM" id="Phobius"/>
    </source>
</evidence>
<accession>A0A0Q5WC11</accession>
<keyword evidence="3" id="KW-1185">Reference proteome</keyword>
<reference evidence="2 3" key="1">
    <citation type="journal article" date="2007" name="Nature">
        <title>Evolution of genes and genomes on the Drosophila phylogeny.</title>
        <authorList>
            <consortium name="Drosophila 12 Genomes Consortium"/>
            <person name="Clark A.G."/>
            <person name="Eisen M.B."/>
            <person name="Smith D.R."/>
            <person name="Bergman C.M."/>
            <person name="Oliver B."/>
            <person name="Markow T.A."/>
            <person name="Kaufman T.C."/>
            <person name="Kellis M."/>
            <person name="Gelbart W."/>
            <person name="Iyer V.N."/>
            <person name="Pollard D.A."/>
            <person name="Sackton T.B."/>
            <person name="Larracuente A.M."/>
            <person name="Singh N.D."/>
            <person name="Abad J.P."/>
            <person name="Abt D.N."/>
            <person name="Adryan B."/>
            <person name="Aguade M."/>
            <person name="Akashi H."/>
            <person name="Anderson W.W."/>
            <person name="Aquadro C.F."/>
            <person name="Ardell D.H."/>
            <person name="Arguello R."/>
            <person name="Artieri C.G."/>
            <person name="Barbash D.A."/>
            <person name="Barker D."/>
            <person name="Barsanti P."/>
            <person name="Batterham P."/>
            <person name="Batzoglou S."/>
            <person name="Begun D."/>
            <person name="Bhutkar A."/>
            <person name="Blanco E."/>
            <person name="Bosak S.A."/>
            <person name="Bradley R.K."/>
            <person name="Brand A.D."/>
            <person name="Brent M.R."/>
            <person name="Brooks A.N."/>
            <person name="Brown R.H."/>
            <person name="Butlin R.K."/>
            <person name="Caggese C."/>
            <person name="Calvi B.R."/>
            <person name="Bernardo de Carvalho A."/>
            <person name="Caspi A."/>
            <person name="Castrezana S."/>
            <person name="Celniker S.E."/>
            <person name="Chang J.L."/>
            <person name="Chapple C."/>
            <person name="Chatterji S."/>
            <person name="Chinwalla A."/>
            <person name="Civetta A."/>
            <person name="Clifton S.W."/>
            <person name="Comeron J.M."/>
            <person name="Costello J.C."/>
            <person name="Coyne J.A."/>
            <person name="Daub J."/>
            <person name="David R.G."/>
            <person name="Delcher A.L."/>
            <person name="Delehaunty K."/>
            <person name="Do C.B."/>
            <person name="Ebling H."/>
            <person name="Edwards K."/>
            <person name="Eickbush T."/>
            <person name="Evans J.D."/>
            <person name="Filipski A."/>
            <person name="Findeiss S."/>
            <person name="Freyhult E."/>
            <person name="Fulton L."/>
            <person name="Fulton R."/>
            <person name="Garcia A.C."/>
            <person name="Gardiner A."/>
            <person name="Garfield D.A."/>
            <person name="Garvin B.E."/>
            <person name="Gibson G."/>
            <person name="Gilbert D."/>
            <person name="Gnerre S."/>
            <person name="Godfrey J."/>
            <person name="Good R."/>
            <person name="Gotea V."/>
            <person name="Gravely B."/>
            <person name="Greenberg A.J."/>
            <person name="Griffiths-Jones S."/>
            <person name="Gross S."/>
            <person name="Guigo R."/>
            <person name="Gustafson E.A."/>
            <person name="Haerty W."/>
            <person name="Hahn M.W."/>
            <person name="Halligan D.L."/>
            <person name="Halpern A.L."/>
            <person name="Halter G.M."/>
            <person name="Han M.V."/>
            <person name="Heger A."/>
            <person name="Hillier L."/>
            <person name="Hinrichs A.S."/>
            <person name="Holmes I."/>
            <person name="Hoskins R.A."/>
            <person name="Hubisz M.J."/>
            <person name="Hultmark D."/>
            <person name="Huntley M.A."/>
            <person name="Jaffe D.B."/>
            <person name="Jagadeeshan S."/>
            <person name="Jeck W.R."/>
            <person name="Johnson J."/>
            <person name="Jones C.D."/>
            <person name="Jordan W.C."/>
            <person name="Karpen G.H."/>
            <person name="Kataoka E."/>
            <person name="Keightley P.D."/>
            <person name="Kheradpour P."/>
            <person name="Kirkness E.F."/>
            <person name="Koerich L.B."/>
            <person name="Kristiansen K."/>
            <person name="Kudrna D."/>
            <person name="Kulathinal R.J."/>
            <person name="Kumar S."/>
            <person name="Kwok R."/>
            <person name="Lander E."/>
            <person name="Langley C.H."/>
            <person name="Lapoint R."/>
            <person name="Lazzaro B.P."/>
            <person name="Lee S.J."/>
            <person name="Levesque L."/>
            <person name="Li R."/>
            <person name="Lin C.F."/>
            <person name="Lin M.F."/>
            <person name="Lindblad-Toh K."/>
            <person name="Llopart A."/>
            <person name="Long M."/>
            <person name="Low L."/>
            <person name="Lozovsky E."/>
            <person name="Lu J."/>
            <person name="Luo M."/>
            <person name="Machado C.A."/>
            <person name="Makalowski W."/>
            <person name="Marzo M."/>
            <person name="Matsuda M."/>
            <person name="Matzkin L."/>
            <person name="McAllister B."/>
            <person name="McBride C.S."/>
            <person name="McKernan B."/>
            <person name="McKernan K."/>
            <person name="Mendez-Lago M."/>
            <person name="Minx P."/>
            <person name="Mollenhauer M.U."/>
            <person name="Montooth K."/>
            <person name="Mount S.M."/>
            <person name="Mu X."/>
            <person name="Myers E."/>
            <person name="Negre B."/>
            <person name="Newfeld S."/>
            <person name="Nielsen R."/>
            <person name="Noor M.A."/>
            <person name="O'Grady P."/>
            <person name="Pachter L."/>
            <person name="Papaceit M."/>
            <person name="Parisi M.J."/>
            <person name="Parisi M."/>
            <person name="Parts L."/>
            <person name="Pedersen J.S."/>
            <person name="Pesole G."/>
            <person name="Phillippy A.M."/>
            <person name="Ponting C.P."/>
            <person name="Pop M."/>
            <person name="Porcelli D."/>
            <person name="Powell J.R."/>
            <person name="Prohaska S."/>
            <person name="Pruitt K."/>
            <person name="Puig M."/>
            <person name="Quesneville H."/>
            <person name="Ram K.R."/>
            <person name="Rand D."/>
            <person name="Rasmussen M.D."/>
            <person name="Reed L.K."/>
            <person name="Reenan R."/>
            <person name="Reily A."/>
            <person name="Remington K.A."/>
            <person name="Rieger T.T."/>
            <person name="Ritchie M.G."/>
            <person name="Robin C."/>
            <person name="Rogers Y.H."/>
            <person name="Rohde C."/>
            <person name="Rozas J."/>
            <person name="Rubenfield M.J."/>
            <person name="Ruiz A."/>
            <person name="Russo S."/>
            <person name="Salzberg S.L."/>
            <person name="Sanchez-Gracia A."/>
            <person name="Saranga D.J."/>
            <person name="Sato H."/>
            <person name="Schaeffer S.W."/>
            <person name="Schatz M.C."/>
            <person name="Schlenke T."/>
            <person name="Schwartz R."/>
            <person name="Segarra C."/>
            <person name="Singh R.S."/>
            <person name="Sirot L."/>
            <person name="Sirota M."/>
            <person name="Sisneros N.B."/>
            <person name="Smith C.D."/>
            <person name="Smith T.F."/>
            <person name="Spieth J."/>
            <person name="Stage D.E."/>
            <person name="Stark A."/>
            <person name="Stephan W."/>
            <person name="Strausberg R.L."/>
            <person name="Strempel S."/>
            <person name="Sturgill D."/>
            <person name="Sutton G."/>
            <person name="Sutton G.G."/>
            <person name="Tao W."/>
            <person name="Teichmann S."/>
            <person name="Tobari Y.N."/>
            <person name="Tomimura Y."/>
            <person name="Tsolas J.M."/>
            <person name="Valente V.L."/>
            <person name="Venter E."/>
            <person name="Venter J.C."/>
            <person name="Vicario S."/>
            <person name="Vieira F.G."/>
            <person name="Vilella A.J."/>
            <person name="Villasante A."/>
            <person name="Walenz B."/>
            <person name="Wang J."/>
            <person name="Wasserman M."/>
            <person name="Watts T."/>
            <person name="Wilson D."/>
            <person name="Wilson R.K."/>
            <person name="Wing R.A."/>
            <person name="Wolfner M.F."/>
            <person name="Wong A."/>
            <person name="Wong G.K."/>
            <person name="Wu C.I."/>
            <person name="Wu G."/>
            <person name="Yamamoto D."/>
            <person name="Yang H.P."/>
            <person name="Yang S.P."/>
            <person name="Yorke J.A."/>
            <person name="Yoshida K."/>
            <person name="Zdobnov E."/>
            <person name="Zhang P."/>
            <person name="Zhang Y."/>
            <person name="Zimin A.V."/>
            <person name="Baldwin J."/>
            <person name="Abdouelleil A."/>
            <person name="Abdulkadir J."/>
            <person name="Abebe A."/>
            <person name="Abera B."/>
            <person name="Abreu J."/>
            <person name="Acer S.C."/>
            <person name="Aftuck L."/>
            <person name="Alexander A."/>
            <person name="An P."/>
            <person name="Anderson E."/>
            <person name="Anderson S."/>
            <person name="Arachi H."/>
            <person name="Azer M."/>
            <person name="Bachantsang P."/>
            <person name="Barry A."/>
            <person name="Bayul T."/>
            <person name="Berlin A."/>
            <person name="Bessette D."/>
            <person name="Bloom T."/>
            <person name="Blye J."/>
            <person name="Boguslavskiy L."/>
            <person name="Bonnet C."/>
            <person name="Boukhgalter B."/>
            <person name="Bourzgui I."/>
            <person name="Brown A."/>
            <person name="Cahill P."/>
            <person name="Channer S."/>
            <person name="Cheshatsang Y."/>
            <person name="Chuda L."/>
            <person name="Citroen M."/>
            <person name="Collymore A."/>
            <person name="Cooke P."/>
            <person name="Costello M."/>
            <person name="D'Aco K."/>
            <person name="Daza R."/>
            <person name="De Haan G."/>
            <person name="DeGray S."/>
            <person name="DeMaso C."/>
            <person name="Dhargay N."/>
            <person name="Dooley K."/>
            <person name="Dooley E."/>
            <person name="Doricent M."/>
            <person name="Dorje P."/>
            <person name="Dorjee K."/>
            <person name="Dupes A."/>
            <person name="Elong R."/>
            <person name="Falk J."/>
            <person name="Farina A."/>
            <person name="Faro S."/>
            <person name="Ferguson D."/>
            <person name="Fisher S."/>
            <person name="Foley C.D."/>
            <person name="Franke A."/>
            <person name="Friedrich D."/>
            <person name="Gadbois L."/>
            <person name="Gearin G."/>
            <person name="Gearin C.R."/>
            <person name="Giannoukos G."/>
            <person name="Goode T."/>
            <person name="Graham J."/>
            <person name="Grandbois E."/>
            <person name="Grewal S."/>
            <person name="Gyaltsen K."/>
            <person name="Hafez N."/>
            <person name="Hagos B."/>
            <person name="Hall J."/>
            <person name="Henson C."/>
            <person name="Hollinger A."/>
            <person name="Honan T."/>
            <person name="Huard M.D."/>
            <person name="Hughes L."/>
            <person name="Hurhula B."/>
            <person name="Husby M.E."/>
            <person name="Kamat A."/>
            <person name="Kanga B."/>
            <person name="Kashin S."/>
            <person name="Khazanovich D."/>
            <person name="Kisner P."/>
            <person name="Lance K."/>
            <person name="Lara M."/>
            <person name="Lee W."/>
            <person name="Lennon N."/>
            <person name="Letendre F."/>
            <person name="LeVine R."/>
            <person name="Lipovsky A."/>
            <person name="Liu X."/>
            <person name="Liu J."/>
            <person name="Liu S."/>
            <person name="Lokyitsang T."/>
            <person name="Lokyitsang Y."/>
            <person name="Lubonja R."/>
            <person name="Lui A."/>
            <person name="MacDonald P."/>
            <person name="Magnisalis V."/>
            <person name="Maru K."/>
            <person name="Matthews C."/>
            <person name="McCusker W."/>
            <person name="McDonough S."/>
            <person name="Mehta T."/>
            <person name="Meldrim J."/>
            <person name="Meneus L."/>
            <person name="Mihai O."/>
            <person name="Mihalev A."/>
            <person name="Mihova T."/>
            <person name="Mittelman R."/>
            <person name="Mlenga V."/>
            <person name="Montmayeur A."/>
            <person name="Mulrain L."/>
            <person name="Navidi A."/>
            <person name="Naylor J."/>
            <person name="Negash T."/>
            <person name="Nguyen T."/>
            <person name="Nguyen N."/>
            <person name="Nicol R."/>
            <person name="Norbu C."/>
            <person name="Norbu N."/>
            <person name="Novod N."/>
            <person name="O'Neill B."/>
            <person name="Osman S."/>
            <person name="Markiewicz E."/>
            <person name="Oyono O.L."/>
            <person name="Patti C."/>
            <person name="Phunkhang P."/>
            <person name="Pierre F."/>
            <person name="Priest M."/>
            <person name="Raghuraman S."/>
            <person name="Rege F."/>
            <person name="Reyes R."/>
            <person name="Rise C."/>
            <person name="Rogov P."/>
            <person name="Ross K."/>
            <person name="Ryan E."/>
            <person name="Settipalli S."/>
            <person name="Shea T."/>
            <person name="Sherpa N."/>
            <person name="Shi L."/>
            <person name="Shih D."/>
            <person name="Sparrow T."/>
            <person name="Spaulding J."/>
            <person name="Stalker J."/>
            <person name="Stange-Thomann N."/>
            <person name="Stavropoulos S."/>
            <person name="Stone C."/>
            <person name="Strader C."/>
            <person name="Tesfaye S."/>
            <person name="Thomson T."/>
            <person name="Thoulutsang Y."/>
            <person name="Thoulutsang D."/>
            <person name="Topham K."/>
            <person name="Topping I."/>
            <person name="Tsamla T."/>
            <person name="Vassiliev H."/>
            <person name="Vo A."/>
            <person name="Wangchuk T."/>
            <person name="Wangdi T."/>
            <person name="Weiand M."/>
            <person name="Wilkinson J."/>
            <person name="Wilson A."/>
            <person name="Yadav S."/>
            <person name="Young G."/>
            <person name="Yu Q."/>
            <person name="Zembek L."/>
            <person name="Zhong D."/>
            <person name="Zimmer A."/>
            <person name="Zwirko Z."/>
            <person name="Jaffe D.B."/>
            <person name="Alvarez P."/>
            <person name="Brockman W."/>
            <person name="Butler J."/>
            <person name="Chin C."/>
            <person name="Gnerre S."/>
            <person name="Grabherr M."/>
            <person name="Kleber M."/>
            <person name="Mauceli E."/>
            <person name="MacCallum I."/>
        </authorList>
    </citation>
    <scope>NUCLEOTIDE SEQUENCE [LARGE SCALE GENOMIC DNA]</scope>
    <source>
        <strain evidence="2 3">TSC#14021-0224.01</strain>
    </source>
</reference>
<gene>
    <name evidence="2" type="primary">Dere\GG26710</name>
    <name evidence="2" type="synonym">GG26710</name>
    <name evidence="2" type="ORF">Dere_GG26710</name>
</gene>
<evidence type="ECO:0000313" key="3">
    <source>
        <dbReference type="Proteomes" id="UP000008711"/>
    </source>
</evidence>
<dbReference type="PIRSF" id="PIRSF003841">
    <property type="entry name" value="Gypsy"/>
    <property type="match status" value="1"/>
</dbReference>
<keyword evidence="1" id="KW-0472">Membrane</keyword>
<evidence type="ECO:0008006" key="4">
    <source>
        <dbReference type="Google" id="ProtNLM"/>
    </source>
</evidence>
<dbReference type="Pfam" id="PF07253">
    <property type="entry name" value="Gypsy"/>
    <property type="match status" value="1"/>
</dbReference>
<dbReference type="AlphaFoldDB" id="A0A0Q5WC11"/>